<accession>A0A6A8DPW3</accession>
<dbReference type="OrthoDB" id="247151at2"/>
<sequence length="419" mass="48686">MVHINITNYSIEDKCTLLKETFDLSIFFVNPEGKLIHEDQTGHGPNPLYENRKDKLFNPLSLKPSEEFSFPVIKKSVFSEKVVLISVIQDEVFQGSLLIGPSLPFPLSEGVISGIVNDWEAFFYQEKVLQYFKNLPIIGTDKLVNISIFANLLFNNELLSPQSVVMTEIAEATVDNEKNQQIDLAVSENLQSNVFHHDHLFEKRILYIIREGRVEDLKVFPIVKEEEDYNLLSKTSYLRSIKYHIITLITLVSRASIEGGLHEEIAFSLHDKFILQLEELNRLDDIRSLAKDVLYTYAEKVKQVKDERFSRTITLCRDYIFRHIYEEISHDDIANKVDLNPKYLSRLFKKEVGMTVNEYIQQAKIDEAKKLLAYSKTPISEICSLLNYNDQSYFTKVFKKGVGITPKQYRERHHLHEKK</sequence>
<dbReference type="PANTHER" id="PTHR43280">
    <property type="entry name" value="ARAC-FAMILY TRANSCRIPTIONAL REGULATOR"/>
    <property type="match status" value="1"/>
</dbReference>
<keyword evidence="2" id="KW-0238">DNA-binding</keyword>
<dbReference type="PROSITE" id="PS00041">
    <property type="entry name" value="HTH_ARAC_FAMILY_1"/>
    <property type="match status" value="1"/>
</dbReference>
<dbReference type="AlphaFoldDB" id="A0A6A8DPW3"/>
<evidence type="ECO:0000256" key="2">
    <source>
        <dbReference type="ARBA" id="ARBA00023125"/>
    </source>
</evidence>
<keyword evidence="3" id="KW-0804">Transcription</keyword>
<name>A0A6A8DPW3_9BACI</name>
<organism evidence="5 6">
    <name type="scientific">Aquibacillus halophilus</name>
    <dbReference type="NCBI Taxonomy" id="930132"/>
    <lineage>
        <taxon>Bacteria</taxon>
        <taxon>Bacillati</taxon>
        <taxon>Bacillota</taxon>
        <taxon>Bacilli</taxon>
        <taxon>Bacillales</taxon>
        <taxon>Bacillaceae</taxon>
        <taxon>Aquibacillus</taxon>
    </lineage>
</organism>
<dbReference type="EMBL" id="WJNG01000026">
    <property type="protein sequence ID" value="MRH45117.1"/>
    <property type="molecule type" value="Genomic_DNA"/>
</dbReference>
<evidence type="ECO:0000256" key="3">
    <source>
        <dbReference type="ARBA" id="ARBA00023163"/>
    </source>
</evidence>
<evidence type="ECO:0000259" key="4">
    <source>
        <dbReference type="PROSITE" id="PS01124"/>
    </source>
</evidence>
<gene>
    <name evidence="5" type="ORF">GH741_20965</name>
</gene>
<dbReference type="SUPFAM" id="SSF46689">
    <property type="entry name" value="Homeodomain-like"/>
    <property type="match status" value="2"/>
</dbReference>
<comment type="caution">
    <text evidence="5">The sequence shown here is derived from an EMBL/GenBank/DDBJ whole genome shotgun (WGS) entry which is preliminary data.</text>
</comment>
<dbReference type="InterPro" id="IPR018060">
    <property type="entry name" value="HTH_AraC"/>
</dbReference>
<dbReference type="PANTHER" id="PTHR43280:SF34">
    <property type="entry name" value="ARAC-FAMILY TRANSCRIPTIONAL REGULATOR"/>
    <property type="match status" value="1"/>
</dbReference>
<dbReference type="GO" id="GO:0003700">
    <property type="term" value="F:DNA-binding transcription factor activity"/>
    <property type="evidence" value="ECO:0007669"/>
    <property type="project" value="InterPro"/>
</dbReference>
<proteinExistence type="predicted"/>
<dbReference type="Proteomes" id="UP000799092">
    <property type="component" value="Unassembled WGS sequence"/>
</dbReference>
<protein>
    <submittedName>
        <fullName evidence="5">Helix-turn-helix domain-containing protein</fullName>
    </submittedName>
</protein>
<dbReference type="PRINTS" id="PR00032">
    <property type="entry name" value="HTHARAC"/>
</dbReference>
<dbReference type="Pfam" id="PF12833">
    <property type="entry name" value="HTH_18"/>
    <property type="match status" value="1"/>
</dbReference>
<keyword evidence="1" id="KW-0805">Transcription regulation</keyword>
<evidence type="ECO:0000313" key="5">
    <source>
        <dbReference type="EMBL" id="MRH45117.1"/>
    </source>
</evidence>
<dbReference type="SMART" id="SM00342">
    <property type="entry name" value="HTH_ARAC"/>
    <property type="match status" value="1"/>
</dbReference>
<dbReference type="InterPro" id="IPR020449">
    <property type="entry name" value="Tscrpt_reg_AraC-type_HTH"/>
</dbReference>
<feature type="domain" description="HTH araC/xylS-type" evidence="4">
    <location>
        <begin position="314"/>
        <end position="412"/>
    </location>
</feature>
<dbReference type="Gene3D" id="1.10.10.60">
    <property type="entry name" value="Homeodomain-like"/>
    <property type="match status" value="2"/>
</dbReference>
<keyword evidence="6" id="KW-1185">Reference proteome</keyword>
<reference evidence="5" key="1">
    <citation type="submission" date="2019-11" db="EMBL/GenBank/DDBJ databases">
        <authorList>
            <person name="Li J."/>
        </authorList>
    </citation>
    <scope>NUCLEOTIDE SEQUENCE</scope>
    <source>
        <strain evidence="5">B6B</strain>
    </source>
</reference>
<dbReference type="PROSITE" id="PS01124">
    <property type="entry name" value="HTH_ARAC_FAMILY_2"/>
    <property type="match status" value="1"/>
</dbReference>
<dbReference type="GO" id="GO:0043565">
    <property type="term" value="F:sequence-specific DNA binding"/>
    <property type="evidence" value="ECO:0007669"/>
    <property type="project" value="InterPro"/>
</dbReference>
<dbReference type="InterPro" id="IPR018062">
    <property type="entry name" value="HTH_AraC-typ_CS"/>
</dbReference>
<dbReference type="InterPro" id="IPR009057">
    <property type="entry name" value="Homeodomain-like_sf"/>
</dbReference>
<evidence type="ECO:0000313" key="6">
    <source>
        <dbReference type="Proteomes" id="UP000799092"/>
    </source>
</evidence>
<evidence type="ECO:0000256" key="1">
    <source>
        <dbReference type="ARBA" id="ARBA00023015"/>
    </source>
</evidence>